<evidence type="ECO:0000313" key="1">
    <source>
        <dbReference type="EMBL" id="GIG82148.1"/>
    </source>
</evidence>
<keyword evidence="2" id="KW-1185">Reference proteome</keyword>
<dbReference type="SUPFAM" id="SSF54427">
    <property type="entry name" value="NTF2-like"/>
    <property type="match status" value="1"/>
</dbReference>
<dbReference type="Proteomes" id="UP000630097">
    <property type="component" value="Unassembled WGS sequence"/>
</dbReference>
<proteinExistence type="predicted"/>
<reference evidence="1 2" key="1">
    <citation type="submission" date="2021-01" db="EMBL/GenBank/DDBJ databases">
        <title>Whole genome shotgun sequence of Planotetraspora kaengkrachanensis NBRC 104272.</title>
        <authorList>
            <person name="Komaki H."/>
            <person name="Tamura T."/>
        </authorList>
    </citation>
    <scope>NUCLEOTIDE SEQUENCE [LARGE SCALE GENOMIC DNA]</scope>
    <source>
        <strain evidence="1 2">NBRC 104272</strain>
    </source>
</reference>
<name>A0A8J3PW45_9ACTN</name>
<dbReference type="Gene3D" id="3.10.450.50">
    <property type="match status" value="1"/>
</dbReference>
<dbReference type="Pfam" id="PF07366">
    <property type="entry name" value="SnoaL"/>
    <property type="match status" value="1"/>
</dbReference>
<evidence type="ECO:0008006" key="3">
    <source>
        <dbReference type="Google" id="ProtNLM"/>
    </source>
</evidence>
<evidence type="ECO:0000313" key="2">
    <source>
        <dbReference type="Proteomes" id="UP000630097"/>
    </source>
</evidence>
<sequence>MVMSTFWDVKRRLTDAINSHDLDRVLECFSPDAVVVSPYGVAEGREQIAWMYEQLFTGFSDFTLTTWFEVTGTDIPMVAEWTSTGTHTGPFLLPDGNVLEGTGRRIAVRGTCASFVENGKITTHREYFDQLEMYTQLGMGLVAVDQVPPSDREELAPQPSH</sequence>
<gene>
    <name evidence="1" type="ORF">Pka01_52750</name>
</gene>
<protein>
    <recommendedName>
        <fullName evidence="3">Ester cyclase</fullName>
    </recommendedName>
</protein>
<accession>A0A8J3PW45</accession>
<dbReference type="EMBL" id="BONV01000028">
    <property type="protein sequence ID" value="GIG82148.1"/>
    <property type="molecule type" value="Genomic_DNA"/>
</dbReference>
<dbReference type="InterPro" id="IPR009959">
    <property type="entry name" value="Cyclase_SnoaL-like"/>
</dbReference>
<comment type="caution">
    <text evidence="1">The sequence shown here is derived from an EMBL/GenBank/DDBJ whole genome shotgun (WGS) entry which is preliminary data.</text>
</comment>
<organism evidence="1 2">
    <name type="scientific">Planotetraspora kaengkrachanensis</name>
    <dbReference type="NCBI Taxonomy" id="575193"/>
    <lineage>
        <taxon>Bacteria</taxon>
        <taxon>Bacillati</taxon>
        <taxon>Actinomycetota</taxon>
        <taxon>Actinomycetes</taxon>
        <taxon>Streptosporangiales</taxon>
        <taxon>Streptosporangiaceae</taxon>
        <taxon>Planotetraspora</taxon>
    </lineage>
</organism>
<dbReference type="InterPro" id="IPR032710">
    <property type="entry name" value="NTF2-like_dom_sf"/>
</dbReference>
<dbReference type="AlphaFoldDB" id="A0A8J3PW45"/>
<dbReference type="GO" id="GO:0030638">
    <property type="term" value="P:polyketide metabolic process"/>
    <property type="evidence" value="ECO:0007669"/>
    <property type="project" value="InterPro"/>
</dbReference>